<dbReference type="Proteomes" id="UP000215335">
    <property type="component" value="Unassembled WGS sequence"/>
</dbReference>
<protein>
    <submittedName>
        <fullName evidence="1">Uncharacterized protein</fullName>
    </submittedName>
</protein>
<keyword evidence="2" id="KW-1185">Reference proteome</keyword>
<dbReference type="AlphaFoldDB" id="A0A232FES7"/>
<name>A0A232FES7_9HYME</name>
<gene>
    <name evidence="1" type="ORF">TSAR_003536</name>
</gene>
<proteinExistence type="predicted"/>
<dbReference type="EMBL" id="NNAY01000327">
    <property type="protein sequence ID" value="OXU29195.1"/>
    <property type="molecule type" value="Genomic_DNA"/>
</dbReference>
<evidence type="ECO:0000313" key="2">
    <source>
        <dbReference type="Proteomes" id="UP000215335"/>
    </source>
</evidence>
<accession>A0A232FES7</accession>
<comment type="caution">
    <text evidence="1">The sequence shown here is derived from an EMBL/GenBank/DDBJ whole genome shotgun (WGS) entry which is preliminary data.</text>
</comment>
<reference evidence="1 2" key="1">
    <citation type="journal article" date="2017" name="Curr. Biol.">
        <title>The Evolution of Venom by Co-option of Single-Copy Genes.</title>
        <authorList>
            <person name="Martinson E.O."/>
            <person name="Mrinalini"/>
            <person name="Kelkar Y.D."/>
            <person name="Chang C.H."/>
            <person name="Werren J.H."/>
        </authorList>
    </citation>
    <scope>NUCLEOTIDE SEQUENCE [LARGE SCALE GENOMIC DNA]</scope>
    <source>
        <strain evidence="1 2">Alberta</strain>
        <tissue evidence="1">Whole body</tissue>
    </source>
</reference>
<evidence type="ECO:0000313" key="1">
    <source>
        <dbReference type="EMBL" id="OXU29195.1"/>
    </source>
</evidence>
<sequence>MENLIKISASNGTGRVRKIFPAVTGGCSLKTDRKGSQAPTALSFASEVLSSSIIIMASGGKRIDMTILNLETCFVTLYMKQ</sequence>
<organism evidence="1 2">
    <name type="scientific">Trichomalopsis sarcophagae</name>
    <dbReference type="NCBI Taxonomy" id="543379"/>
    <lineage>
        <taxon>Eukaryota</taxon>
        <taxon>Metazoa</taxon>
        <taxon>Ecdysozoa</taxon>
        <taxon>Arthropoda</taxon>
        <taxon>Hexapoda</taxon>
        <taxon>Insecta</taxon>
        <taxon>Pterygota</taxon>
        <taxon>Neoptera</taxon>
        <taxon>Endopterygota</taxon>
        <taxon>Hymenoptera</taxon>
        <taxon>Apocrita</taxon>
        <taxon>Proctotrupomorpha</taxon>
        <taxon>Chalcidoidea</taxon>
        <taxon>Pteromalidae</taxon>
        <taxon>Pteromalinae</taxon>
        <taxon>Trichomalopsis</taxon>
    </lineage>
</organism>